<evidence type="ECO:0000256" key="3">
    <source>
        <dbReference type="ARBA" id="ARBA00022845"/>
    </source>
</evidence>
<dbReference type="InterPro" id="IPR024046">
    <property type="entry name" value="Flagellar_assmbl_FliW_dom_sf"/>
</dbReference>
<evidence type="ECO:0000256" key="4">
    <source>
        <dbReference type="ARBA" id="ARBA00023186"/>
    </source>
</evidence>
<dbReference type="STRING" id="48256.CLHUN_06060"/>
<evidence type="ECO:0000256" key="5">
    <source>
        <dbReference type="HAMAP-Rule" id="MF_01185"/>
    </source>
</evidence>
<protein>
    <recommendedName>
        <fullName evidence="5">Flagellar assembly factor FliW</fullName>
    </recommendedName>
</protein>
<dbReference type="PANTHER" id="PTHR39190:SF1">
    <property type="entry name" value="FLAGELLAR ASSEMBLY FACTOR FLIW"/>
    <property type="match status" value="1"/>
</dbReference>
<keyword evidence="6" id="KW-0969">Cilium</keyword>
<gene>
    <name evidence="5 6" type="primary">fliW</name>
    <name evidence="6" type="ORF">CLHUN_06060</name>
</gene>
<dbReference type="GO" id="GO:0044780">
    <property type="term" value="P:bacterial-type flagellum assembly"/>
    <property type="evidence" value="ECO:0007669"/>
    <property type="project" value="UniProtKB-UniRule"/>
</dbReference>
<dbReference type="AlphaFoldDB" id="A0A1V4SP57"/>
<dbReference type="HAMAP" id="MF_01185">
    <property type="entry name" value="FliW"/>
    <property type="match status" value="1"/>
</dbReference>
<evidence type="ECO:0000256" key="1">
    <source>
        <dbReference type="ARBA" id="ARBA00022490"/>
    </source>
</evidence>
<evidence type="ECO:0000313" key="7">
    <source>
        <dbReference type="Proteomes" id="UP000191554"/>
    </source>
</evidence>
<dbReference type="Gene3D" id="2.30.290.10">
    <property type="entry name" value="BH3618-like"/>
    <property type="match status" value="1"/>
</dbReference>
<comment type="subunit">
    <text evidence="5">Interacts with translational regulator CsrA and flagellin(s).</text>
</comment>
<evidence type="ECO:0000313" key="6">
    <source>
        <dbReference type="EMBL" id="OPX45669.1"/>
    </source>
</evidence>
<dbReference type="GO" id="GO:0006417">
    <property type="term" value="P:regulation of translation"/>
    <property type="evidence" value="ECO:0007669"/>
    <property type="project" value="UniProtKB-KW"/>
</dbReference>
<dbReference type="Pfam" id="PF02623">
    <property type="entry name" value="FliW"/>
    <property type="match status" value="1"/>
</dbReference>
<dbReference type="NCBIfam" id="NF009798">
    <property type="entry name" value="PRK13285.2-1"/>
    <property type="match status" value="1"/>
</dbReference>
<keyword evidence="2 5" id="KW-1005">Bacterial flagellum biogenesis</keyword>
<reference evidence="6 7" key="1">
    <citation type="submission" date="2017-03" db="EMBL/GenBank/DDBJ databases">
        <title>Genome sequence of Clostridium hungatei DSM 14427.</title>
        <authorList>
            <person name="Poehlein A."/>
            <person name="Daniel R."/>
        </authorList>
    </citation>
    <scope>NUCLEOTIDE SEQUENCE [LARGE SCALE GENOMIC DNA]</scope>
    <source>
        <strain evidence="6 7">DSM 14427</strain>
    </source>
</reference>
<accession>A0A1V4SP57</accession>
<dbReference type="Proteomes" id="UP000191554">
    <property type="component" value="Unassembled WGS sequence"/>
</dbReference>
<proteinExistence type="inferred from homology"/>
<dbReference type="InterPro" id="IPR003775">
    <property type="entry name" value="Flagellar_assembly_factor_FliW"/>
</dbReference>
<keyword evidence="3 5" id="KW-0810">Translation regulation</keyword>
<keyword evidence="1 5" id="KW-0963">Cytoplasm</keyword>
<comment type="caution">
    <text evidence="6">The sequence shown here is derived from an EMBL/GenBank/DDBJ whole genome shotgun (WGS) entry which is preliminary data.</text>
</comment>
<comment type="similarity">
    <text evidence="5">Belongs to the FliW family.</text>
</comment>
<dbReference type="GO" id="GO:0005737">
    <property type="term" value="C:cytoplasm"/>
    <property type="evidence" value="ECO:0007669"/>
    <property type="project" value="UniProtKB-SubCell"/>
</dbReference>
<keyword evidence="6" id="KW-0966">Cell projection</keyword>
<dbReference type="OrthoDB" id="9801235at2"/>
<comment type="subcellular location">
    <subcellularLocation>
        <location evidence="5">Cytoplasm</location>
    </subcellularLocation>
</comment>
<keyword evidence="4 5" id="KW-0143">Chaperone</keyword>
<sequence>MVINTRHFGEIDIIEEHILDFKEGIIGYEDSNRFAVIDSEDPESPFKWIQSIDNTELAFALIDPFTVRTDYDFELKEDYVSLLEIEEPSQVAVYAIVVVPEDIKRISMNLKAPIVINRNKRLAAQVVLDTDKYSVRHYILDELQKTEV</sequence>
<dbReference type="PANTHER" id="PTHR39190">
    <property type="entry name" value="FLAGELLAR ASSEMBLY FACTOR FLIW"/>
    <property type="match status" value="1"/>
</dbReference>
<comment type="function">
    <text evidence="5">Acts as an anti-CsrA protein, binds CsrA and prevents it from repressing translation of its target genes, one of which is flagellin. Binds to flagellin and participates in the assembly of the flagellum.</text>
</comment>
<keyword evidence="7" id="KW-1185">Reference proteome</keyword>
<organism evidence="6 7">
    <name type="scientific">Ruminiclostridium hungatei</name>
    <name type="common">Clostridium hungatei</name>
    <dbReference type="NCBI Taxonomy" id="48256"/>
    <lineage>
        <taxon>Bacteria</taxon>
        <taxon>Bacillati</taxon>
        <taxon>Bacillota</taxon>
        <taxon>Clostridia</taxon>
        <taxon>Eubacteriales</taxon>
        <taxon>Oscillospiraceae</taxon>
        <taxon>Ruminiclostridium</taxon>
    </lineage>
</organism>
<dbReference type="EMBL" id="MZGX01000003">
    <property type="protein sequence ID" value="OPX45669.1"/>
    <property type="molecule type" value="Genomic_DNA"/>
</dbReference>
<keyword evidence="6" id="KW-0282">Flagellum</keyword>
<dbReference type="SUPFAM" id="SSF141457">
    <property type="entry name" value="BH3618-like"/>
    <property type="match status" value="1"/>
</dbReference>
<dbReference type="NCBIfam" id="NF009793">
    <property type="entry name" value="PRK13285.1-1"/>
    <property type="match status" value="1"/>
</dbReference>
<name>A0A1V4SP57_RUMHU</name>
<dbReference type="RefSeq" id="WP_080063073.1">
    <property type="nucleotide sequence ID" value="NZ_MZGX01000003.1"/>
</dbReference>
<evidence type="ECO:0000256" key="2">
    <source>
        <dbReference type="ARBA" id="ARBA00022795"/>
    </source>
</evidence>